<dbReference type="PANTHER" id="PTHR30012">
    <property type="entry name" value="GENERAL SECRETION PATHWAY PROTEIN"/>
    <property type="match status" value="1"/>
</dbReference>
<feature type="domain" description="Type II secretion system protein GspF" evidence="16">
    <location>
        <begin position="269"/>
        <end position="390"/>
    </location>
</feature>
<evidence type="ECO:0000256" key="13">
    <source>
        <dbReference type="ARBA" id="ARBA00030750"/>
    </source>
</evidence>
<evidence type="ECO:0000256" key="1">
    <source>
        <dbReference type="ARBA" id="ARBA00002684"/>
    </source>
</evidence>
<dbReference type="Gene3D" id="1.20.81.30">
    <property type="entry name" value="Type II secretion system (T2SS), domain F"/>
    <property type="match status" value="2"/>
</dbReference>
<reference evidence="17 18" key="1">
    <citation type="submission" date="2014-12" db="EMBL/GenBank/DDBJ databases">
        <title>16Stimator: statistical estimation of ribosomal gene copy numbers from draft genome assemblies.</title>
        <authorList>
            <person name="Perisin M.A."/>
            <person name="Vetter M."/>
            <person name="Gilbert J.A."/>
            <person name="Bergelson J."/>
        </authorList>
    </citation>
    <scope>NUCLEOTIDE SEQUENCE [LARGE SCALE GENOMIC DNA]</scope>
    <source>
        <strain evidence="17 18">MEJ086</strain>
    </source>
</reference>
<evidence type="ECO:0000256" key="9">
    <source>
        <dbReference type="ARBA" id="ARBA00022837"/>
    </source>
</evidence>
<evidence type="ECO:0000256" key="8">
    <source>
        <dbReference type="ARBA" id="ARBA00022723"/>
    </source>
</evidence>
<dbReference type="InterPro" id="IPR001992">
    <property type="entry name" value="T2SS_GspF/T4SS_PilC_CS"/>
</dbReference>
<dbReference type="OrthoDB" id="9805682at2"/>
<comment type="subcellular location">
    <subcellularLocation>
        <location evidence="2 14">Cell inner membrane</location>
        <topology evidence="2 14">Multi-pass membrane protein</topology>
    </subcellularLocation>
</comment>
<keyword evidence="10" id="KW-0653">Protein transport</keyword>
<dbReference type="Proteomes" id="UP000032068">
    <property type="component" value="Unassembled WGS sequence"/>
</dbReference>
<dbReference type="Pfam" id="PF00482">
    <property type="entry name" value="T2SSF"/>
    <property type="match status" value="2"/>
</dbReference>
<dbReference type="PANTHER" id="PTHR30012:SF0">
    <property type="entry name" value="TYPE II SECRETION SYSTEM PROTEIN F-RELATED"/>
    <property type="match status" value="1"/>
</dbReference>
<dbReference type="GO" id="GO:0015628">
    <property type="term" value="P:protein secretion by the type II secretion system"/>
    <property type="evidence" value="ECO:0007669"/>
    <property type="project" value="InterPro"/>
</dbReference>
<evidence type="ECO:0000313" key="17">
    <source>
        <dbReference type="EMBL" id="KIQ06365.1"/>
    </source>
</evidence>
<feature type="transmembrane region" description="Helical" evidence="15">
    <location>
        <begin position="165"/>
        <end position="187"/>
    </location>
</feature>
<keyword evidence="6" id="KW-0997">Cell inner membrane</keyword>
<keyword evidence="4 14" id="KW-0813">Transport</keyword>
<keyword evidence="8" id="KW-0479">Metal-binding</keyword>
<dbReference type="GO" id="GO:0046872">
    <property type="term" value="F:metal ion binding"/>
    <property type="evidence" value="ECO:0007669"/>
    <property type="project" value="UniProtKB-KW"/>
</dbReference>
<evidence type="ECO:0000256" key="2">
    <source>
        <dbReference type="ARBA" id="ARBA00004429"/>
    </source>
</evidence>
<evidence type="ECO:0000256" key="11">
    <source>
        <dbReference type="ARBA" id="ARBA00022989"/>
    </source>
</evidence>
<evidence type="ECO:0000256" key="10">
    <source>
        <dbReference type="ARBA" id="ARBA00022927"/>
    </source>
</evidence>
<dbReference type="RefSeq" id="WP_042551970.1">
    <property type="nucleotide sequence ID" value="NZ_JXQW01000002.1"/>
</dbReference>
<evidence type="ECO:0000256" key="3">
    <source>
        <dbReference type="ARBA" id="ARBA00005745"/>
    </source>
</evidence>
<keyword evidence="12 15" id="KW-0472">Membrane</keyword>
<dbReference type="InterPro" id="IPR018076">
    <property type="entry name" value="T2SS_GspF_dom"/>
</dbReference>
<dbReference type="PROSITE" id="PS00874">
    <property type="entry name" value="T2SP_F"/>
    <property type="match status" value="1"/>
</dbReference>
<evidence type="ECO:0000256" key="5">
    <source>
        <dbReference type="ARBA" id="ARBA00022475"/>
    </source>
</evidence>
<dbReference type="AlphaFoldDB" id="A0A0D0L5P2"/>
<dbReference type="GO" id="GO:0005886">
    <property type="term" value="C:plasma membrane"/>
    <property type="evidence" value="ECO:0007669"/>
    <property type="project" value="UniProtKB-SubCell"/>
</dbReference>
<evidence type="ECO:0000256" key="14">
    <source>
        <dbReference type="RuleBase" id="RU003923"/>
    </source>
</evidence>
<feature type="transmembrane region" description="Helical" evidence="15">
    <location>
        <begin position="207"/>
        <end position="237"/>
    </location>
</feature>
<dbReference type="FunFam" id="1.20.81.30:FF:000001">
    <property type="entry name" value="Type II secretion system protein F"/>
    <property type="match status" value="2"/>
</dbReference>
<evidence type="ECO:0000256" key="12">
    <source>
        <dbReference type="ARBA" id="ARBA00023136"/>
    </source>
</evidence>
<evidence type="ECO:0000259" key="16">
    <source>
        <dbReference type="Pfam" id="PF00482"/>
    </source>
</evidence>
<feature type="domain" description="Type II secretion system protein GspF" evidence="16">
    <location>
        <begin position="66"/>
        <end position="188"/>
    </location>
</feature>
<organism evidence="17 18">
    <name type="scientific">Pseudomonas fulva</name>
    <dbReference type="NCBI Taxonomy" id="47880"/>
    <lineage>
        <taxon>Bacteria</taxon>
        <taxon>Pseudomonadati</taxon>
        <taxon>Pseudomonadota</taxon>
        <taxon>Gammaproteobacteria</taxon>
        <taxon>Pseudomonadales</taxon>
        <taxon>Pseudomonadaceae</taxon>
        <taxon>Pseudomonas</taxon>
    </lineage>
</organism>
<accession>A0A0D0L5P2</accession>
<keyword evidence="11 15" id="KW-1133">Transmembrane helix</keyword>
<dbReference type="InterPro" id="IPR011850">
    <property type="entry name" value="T2SS_GspF"/>
</dbReference>
<dbReference type="EMBL" id="JXQW01000002">
    <property type="protein sequence ID" value="KIQ06365.1"/>
    <property type="molecule type" value="Genomic_DNA"/>
</dbReference>
<feature type="transmembrane region" description="Helical" evidence="15">
    <location>
        <begin position="371"/>
        <end position="392"/>
    </location>
</feature>
<gene>
    <name evidence="17" type="ORF">RU08_01250</name>
</gene>
<keyword evidence="9" id="KW-0106">Calcium</keyword>
<comment type="function">
    <text evidence="1">Component of the type II secretion system inner membrane complex required for the energy-dependent secretion of extracellular factors such as proteases and toxins from the periplasm.</text>
</comment>
<sequence>MPTYRYQAVDLAGKPHKASLQADSERHARQLLRESGLFARELHRHDPQSRQPRRQRVSRAQLCELTRQLATLTGAGIPLVDALGTLERQLVQPALRSLLVAVRGSLAEGVGLARSLARQGGVFSMLYCALVEAGERSGRLAQVLERLAEHLEQVQRQQHKARTALIYPAVLMGVSLAVVIGLMTFVVPKLTEQFTHAGQSLPWITTLLIGISNTLVLLGPWLLGAALLAALVGKLLLRKAHWCLRRDDLLLRLPQVGVLLQVLESARLSRSLAILAGSGVPLLEALQVATATVNNRRIRLALERVGSEVKGGVSLHRALEASGHFPPLLLNMVASGEASGTLPDMLERVADNQERGFARQVDTAMALFEPLMILVMGGVVLFIVMAVLLPIMQLNQGLTL</sequence>
<dbReference type="GO" id="GO:0015627">
    <property type="term" value="C:type II protein secretion system complex"/>
    <property type="evidence" value="ECO:0007669"/>
    <property type="project" value="InterPro"/>
</dbReference>
<dbReference type="PRINTS" id="PR00812">
    <property type="entry name" value="BCTERIALGSPF"/>
</dbReference>
<evidence type="ECO:0000313" key="18">
    <source>
        <dbReference type="Proteomes" id="UP000032068"/>
    </source>
</evidence>
<keyword evidence="7 14" id="KW-0812">Transmembrane</keyword>
<dbReference type="InterPro" id="IPR003004">
    <property type="entry name" value="GspF/PilC"/>
</dbReference>
<dbReference type="InterPro" id="IPR042094">
    <property type="entry name" value="T2SS_GspF_sf"/>
</dbReference>
<evidence type="ECO:0000256" key="4">
    <source>
        <dbReference type="ARBA" id="ARBA00022448"/>
    </source>
</evidence>
<evidence type="ECO:0000256" key="6">
    <source>
        <dbReference type="ARBA" id="ARBA00022519"/>
    </source>
</evidence>
<evidence type="ECO:0000256" key="15">
    <source>
        <dbReference type="SAM" id="Phobius"/>
    </source>
</evidence>
<evidence type="ECO:0000256" key="7">
    <source>
        <dbReference type="ARBA" id="ARBA00022692"/>
    </source>
</evidence>
<protein>
    <recommendedName>
        <fullName evidence="13">General secretion pathway protein F</fullName>
    </recommendedName>
</protein>
<keyword evidence="5" id="KW-1003">Cell membrane</keyword>
<comment type="similarity">
    <text evidence="3 14">Belongs to the GSP F family.</text>
</comment>
<comment type="caution">
    <text evidence="17">The sequence shown here is derived from an EMBL/GenBank/DDBJ whole genome shotgun (WGS) entry which is preliminary data.</text>
</comment>
<name>A0A0D0L5P2_9PSED</name>
<dbReference type="NCBIfam" id="TIGR02120">
    <property type="entry name" value="GspF"/>
    <property type="match status" value="1"/>
</dbReference>
<proteinExistence type="inferred from homology"/>